<name>A0A8H3FP42_9LECA</name>
<dbReference type="InterPro" id="IPR013083">
    <property type="entry name" value="Znf_RING/FYVE/PHD"/>
</dbReference>
<evidence type="ECO:0000256" key="2">
    <source>
        <dbReference type="ARBA" id="ARBA00022771"/>
    </source>
</evidence>
<protein>
    <recommendedName>
        <fullName evidence="7">RING-type domain-containing protein</fullName>
    </recommendedName>
</protein>
<organism evidence="8 9">
    <name type="scientific">Gomphillus americanus</name>
    <dbReference type="NCBI Taxonomy" id="1940652"/>
    <lineage>
        <taxon>Eukaryota</taxon>
        <taxon>Fungi</taxon>
        <taxon>Dikarya</taxon>
        <taxon>Ascomycota</taxon>
        <taxon>Pezizomycotina</taxon>
        <taxon>Lecanoromycetes</taxon>
        <taxon>OSLEUM clade</taxon>
        <taxon>Ostropomycetidae</taxon>
        <taxon>Ostropales</taxon>
        <taxon>Graphidaceae</taxon>
        <taxon>Gomphilloideae</taxon>
        <taxon>Gomphillus</taxon>
    </lineage>
</organism>
<dbReference type="SUPFAM" id="SSF57850">
    <property type="entry name" value="RING/U-box"/>
    <property type="match status" value="1"/>
</dbReference>
<evidence type="ECO:0000313" key="8">
    <source>
        <dbReference type="EMBL" id="CAF9928203.1"/>
    </source>
</evidence>
<keyword evidence="2 5" id="KW-0863">Zinc-finger</keyword>
<feature type="region of interest" description="Disordered" evidence="6">
    <location>
        <begin position="46"/>
        <end position="65"/>
    </location>
</feature>
<dbReference type="OrthoDB" id="9977870at2759"/>
<proteinExistence type="predicted"/>
<dbReference type="PANTHER" id="PTHR11685">
    <property type="entry name" value="RBR FAMILY RING FINGER AND IBR DOMAIN-CONTAINING"/>
    <property type="match status" value="1"/>
</dbReference>
<feature type="domain" description="RING-type" evidence="7">
    <location>
        <begin position="286"/>
        <end position="330"/>
    </location>
</feature>
<dbReference type="Pfam" id="PF01485">
    <property type="entry name" value="IBR"/>
    <property type="match status" value="1"/>
</dbReference>
<dbReference type="Gene3D" id="3.30.40.10">
    <property type="entry name" value="Zinc/RING finger domain, C3HC4 (zinc finger)"/>
    <property type="match status" value="1"/>
</dbReference>
<evidence type="ECO:0000256" key="6">
    <source>
        <dbReference type="SAM" id="MobiDB-lite"/>
    </source>
</evidence>
<dbReference type="InterPro" id="IPR001841">
    <property type="entry name" value="Znf_RING"/>
</dbReference>
<evidence type="ECO:0000259" key="7">
    <source>
        <dbReference type="PROSITE" id="PS50089"/>
    </source>
</evidence>
<gene>
    <name evidence="8" type="ORF">GOMPHAMPRED_004621</name>
</gene>
<sequence length="447" mass="50432">MQFRKKLSHGPPCRLSVEDKFSTDVFEPYDFYEGTVLRMQQAEITSAQPDYKDQKDEDDPSTNISESCDIYEGIVLRMQLKEIASAELDYKDKTAEDDFSGTTPEPYDSFDGMLLRRQLEEIEHVQPDRKGKGREISKSDAEIAWNLQQVEMQHVSTLASDEQIARSMAMALEADMEAIARIAIQDAMSFKDRELAMVLHEHEERILGLKNNAPQTLQQEAAIVSYQKNLDRAAMAKSFQSYQKPEHPRTDHRIPTAESSRTAMKRKPVPLPVSAVPSVRPDQQECTACTDELPIFDLANLPCGHDYCKACLSKLFFNAIIDESEFPPRCCKTNIIQDYISMFLDSSIAAKFDAKKEEFSTINRTYCQNSKCATFIPKSRIMNDVGRCPGCEQGTCTICNKASHGASECPGDPALLSTSALAKEQRWQYCGKCWALVELKMGCHHIT</sequence>
<dbReference type="GO" id="GO:0016567">
    <property type="term" value="P:protein ubiquitination"/>
    <property type="evidence" value="ECO:0007669"/>
    <property type="project" value="InterPro"/>
</dbReference>
<keyword evidence="1" id="KW-0479">Metal-binding</keyword>
<evidence type="ECO:0000256" key="3">
    <source>
        <dbReference type="ARBA" id="ARBA00022786"/>
    </source>
</evidence>
<dbReference type="GO" id="GO:0004842">
    <property type="term" value="F:ubiquitin-protein transferase activity"/>
    <property type="evidence" value="ECO:0007669"/>
    <property type="project" value="InterPro"/>
</dbReference>
<dbReference type="PROSITE" id="PS00518">
    <property type="entry name" value="ZF_RING_1"/>
    <property type="match status" value="1"/>
</dbReference>
<dbReference type="InterPro" id="IPR002867">
    <property type="entry name" value="IBR_dom"/>
</dbReference>
<comment type="caution">
    <text evidence="8">The sequence shown here is derived from an EMBL/GenBank/DDBJ whole genome shotgun (WGS) entry which is preliminary data.</text>
</comment>
<dbReference type="AlphaFoldDB" id="A0A8H3FP42"/>
<evidence type="ECO:0000256" key="5">
    <source>
        <dbReference type="PROSITE-ProRule" id="PRU00175"/>
    </source>
</evidence>
<evidence type="ECO:0000256" key="1">
    <source>
        <dbReference type="ARBA" id="ARBA00022723"/>
    </source>
</evidence>
<reference evidence="8" key="1">
    <citation type="submission" date="2021-03" db="EMBL/GenBank/DDBJ databases">
        <authorList>
            <person name="Tagirdzhanova G."/>
        </authorList>
    </citation>
    <scope>NUCLEOTIDE SEQUENCE</scope>
</reference>
<dbReference type="GO" id="GO:0008270">
    <property type="term" value="F:zinc ion binding"/>
    <property type="evidence" value="ECO:0007669"/>
    <property type="project" value="UniProtKB-KW"/>
</dbReference>
<accession>A0A8H3FP42</accession>
<evidence type="ECO:0000256" key="4">
    <source>
        <dbReference type="ARBA" id="ARBA00022833"/>
    </source>
</evidence>
<feature type="region of interest" description="Disordered" evidence="6">
    <location>
        <begin position="240"/>
        <end position="265"/>
    </location>
</feature>
<evidence type="ECO:0000313" key="9">
    <source>
        <dbReference type="Proteomes" id="UP000664169"/>
    </source>
</evidence>
<dbReference type="PROSITE" id="PS50089">
    <property type="entry name" value="ZF_RING_2"/>
    <property type="match status" value="1"/>
</dbReference>
<feature type="compositionally biased region" description="Basic and acidic residues" evidence="6">
    <location>
        <begin position="244"/>
        <end position="255"/>
    </location>
</feature>
<dbReference type="InterPro" id="IPR031127">
    <property type="entry name" value="E3_UB_ligase_RBR"/>
</dbReference>
<keyword evidence="4" id="KW-0862">Zinc</keyword>
<dbReference type="EMBL" id="CAJPDQ010000029">
    <property type="protein sequence ID" value="CAF9928203.1"/>
    <property type="molecule type" value="Genomic_DNA"/>
</dbReference>
<keyword evidence="9" id="KW-1185">Reference proteome</keyword>
<dbReference type="InterPro" id="IPR017907">
    <property type="entry name" value="Znf_RING_CS"/>
</dbReference>
<keyword evidence="3" id="KW-0833">Ubl conjugation pathway</keyword>
<dbReference type="Proteomes" id="UP000664169">
    <property type="component" value="Unassembled WGS sequence"/>
</dbReference>